<reference evidence="2" key="2">
    <citation type="submission" date="2015-01" db="EMBL/GenBank/DDBJ databases">
        <title>Evolutionary Origins and Diversification of the Mycorrhizal Mutualists.</title>
        <authorList>
            <consortium name="DOE Joint Genome Institute"/>
            <consortium name="Mycorrhizal Genomics Consortium"/>
            <person name="Kohler A."/>
            <person name="Kuo A."/>
            <person name="Nagy L.G."/>
            <person name="Floudas D."/>
            <person name="Copeland A."/>
            <person name="Barry K.W."/>
            <person name="Cichocki N."/>
            <person name="Veneault-Fourrey C."/>
            <person name="LaButti K."/>
            <person name="Lindquist E.A."/>
            <person name="Lipzen A."/>
            <person name="Lundell T."/>
            <person name="Morin E."/>
            <person name="Murat C."/>
            <person name="Riley R."/>
            <person name="Ohm R."/>
            <person name="Sun H."/>
            <person name="Tunlid A."/>
            <person name="Henrissat B."/>
            <person name="Grigoriev I.V."/>
            <person name="Hibbett D.S."/>
            <person name="Martin F."/>
        </authorList>
    </citation>
    <scope>NUCLEOTIDE SEQUENCE [LARGE SCALE GENOMIC DNA]</scope>
    <source>
        <strain evidence="2">Foug A</strain>
    </source>
</reference>
<dbReference type="HOGENOM" id="CLU_116861_1_0_1"/>
<dbReference type="Proteomes" id="UP000053989">
    <property type="component" value="Unassembled WGS sequence"/>
</dbReference>
<evidence type="ECO:0000313" key="2">
    <source>
        <dbReference type="Proteomes" id="UP000053989"/>
    </source>
</evidence>
<gene>
    <name evidence="1" type="ORF">SCLCIDRAFT_75073</name>
</gene>
<dbReference type="OrthoDB" id="3269417at2759"/>
<organism evidence="1 2">
    <name type="scientific">Scleroderma citrinum Foug A</name>
    <dbReference type="NCBI Taxonomy" id="1036808"/>
    <lineage>
        <taxon>Eukaryota</taxon>
        <taxon>Fungi</taxon>
        <taxon>Dikarya</taxon>
        <taxon>Basidiomycota</taxon>
        <taxon>Agaricomycotina</taxon>
        <taxon>Agaricomycetes</taxon>
        <taxon>Agaricomycetidae</taxon>
        <taxon>Boletales</taxon>
        <taxon>Sclerodermatineae</taxon>
        <taxon>Sclerodermataceae</taxon>
        <taxon>Scleroderma</taxon>
    </lineage>
</organism>
<protein>
    <submittedName>
        <fullName evidence="1">Uncharacterized protein</fullName>
    </submittedName>
</protein>
<dbReference type="STRING" id="1036808.A0A0C2ZLC9"/>
<reference evidence="1 2" key="1">
    <citation type="submission" date="2014-04" db="EMBL/GenBank/DDBJ databases">
        <authorList>
            <consortium name="DOE Joint Genome Institute"/>
            <person name="Kuo A."/>
            <person name="Kohler A."/>
            <person name="Nagy L.G."/>
            <person name="Floudas D."/>
            <person name="Copeland A."/>
            <person name="Barry K.W."/>
            <person name="Cichocki N."/>
            <person name="Veneault-Fourrey C."/>
            <person name="LaButti K."/>
            <person name="Lindquist E.A."/>
            <person name="Lipzen A."/>
            <person name="Lundell T."/>
            <person name="Morin E."/>
            <person name="Murat C."/>
            <person name="Sun H."/>
            <person name="Tunlid A."/>
            <person name="Henrissat B."/>
            <person name="Grigoriev I.V."/>
            <person name="Hibbett D.S."/>
            <person name="Martin F."/>
            <person name="Nordberg H.P."/>
            <person name="Cantor M.N."/>
            <person name="Hua S.X."/>
        </authorList>
    </citation>
    <scope>NUCLEOTIDE SEQUENCE [LARGE SCALE GENOMIC DNA]</scope>
    <source>
        <strain evidence="1 2">Foug A</strain>
    </source>
</reference>
<proteinExistence type="predicted"/>
<keyword evidence="2" id="KW-1185">Reference proteome</keyword>
<feature type="non-terminal residue" evidence="1">
    <location>
        <position position="73"/>
    </location>
</feature>
<evidence type="ECO:0000313" key="1">
    <source>
        <dbReference type="EMBL" id="KIM62393.1"/>
    </source>
</evidence>
<feature type="non-terminal residue" evidence="1">
    <location>
        <position position="1"/>
    </location>
</feature>
<sequence>VVDLLHEFELGVWKAVFIHLLRMLDSLKGDQLTELDRRYRSVPTFGHSTIHQFCKNVSELKWMAAHDFEDLLQ</sequence>
<dbReference type="EMBL" id="KN822043">
    <property type="protein sequence ID" value="KIM62393.1"/>
    <property type="molecule type" value="Genomic_DNA"/>
</dbReference>
<dbReference type="InParanoid" id="A0A0C2ZLC9"/>
<name>A0A0C2ZLC9_9AGAM</name>
<accession>A0A0C2ZLC9</accession>
<dbReference type="AlphaFoldDB" id="A0A0C2ZLC9"/>